<evidence type="ECO:0000256" key="6">
    <source>
        <dbReference type="ARBA" id="ARBA00023010"/>
    </source>
</evidence>
<gene>
    <name evidence="11" type="ORF">MICPUN_55874</name>
</gene>
<dbReference type="InterPro" id="IPR036869">
    <property type="entry name" value="J_dom_sf"/>
</dbReference>
<organism evidence="11 12">
    <name type="scientific">Micromonas commoda (strain RCC299 / NOUM17 / CCMP2709)</name>
    <name type="common">Picoplanktonic green alga</name>
    <dbReference type="NCBI Taxonomy" id="296587"/>
    <lineage>
        <taxon>Eukaryota</taxon>
        <taxon>Viridiplantae</taxon>
        <taxon>Chlorophyta</taxon>
        <taxon>Mamiellophyceae</taxon>
        <taxon>Mamiellales</taxon>
        <taxon>Mamiellaceae</taxon>
        <taxon>Micromonas</taxon>
    </lineage>
</organism>
<accession>C1DYP2</accession>
<evidence type="ECO:0000256" key="7">
    <source>
        <dbReference type="ARBA" id="ARBA00023128"/>
    </source>
</evidence>
<keyword evidence="6" id="KW-0811">Translocation</keyword>
<dbReference type="Pfam" id="PF03656">
    <property type="entry name" value="Pam16"/>
    <property type="match status" value="1"/>
</dbReference>
<feature type="compositionally biased region" description="Gly residues" evidence="9">
    <location>
        <begin position="125"/>
        <end position="134"/>
    </location>
</feature>
<dbReference type="OMA" id="MAYKQAI"/>
<evidence type="ECO:0000256" key="8">
    <source>
        <dbReference type="ARBA" id="ARBA00023136"/>
    </source>
</evidence>
<name>C1DYP2_MICCC</name>
<keyword evidence="12" id="KW-1185">Reference proteome</keyword>
<dbReference type="Gene3D" id="1.10.287.110">
    <property type="entry name" value="DnaJ domain"/>
    <property type="match status" value="1"/>
</dbReference>
<dbReference type="RefSeq" id="XP_002500206.1">
    <property type="nucleotide sequence ID" value="XM_002500160.1"/>
</dbReference>
<keyword evidence="8" id="KW-0472">Membrane</keyword>
<reference evidence="11 12" key="1">
    <citation type="journal article" date="2009" name="Science">
        <title>Green evolution and dynamic adaptations revealed by genomes of the marine picoeukaryotes Micromonas.</title>
        <authorList>
            <person name="Worden A.Z."/>
            <person name="Lee J.H."/>
            <person name="Mock T."/>
            <person name="Rouze P."/>
            <person name="Simmons M.P."/>
            <person name="Aerts A.L."/>
            <person name="Allen A.E."/>
            <person name="Cuvelier M.L."/>
            <person name="Derelle E."/>
            <person name="Everett M.V."/>
            <person name="Foulon E."/>
            <person name="Grimwood J."/>
            <person name="Gundlach H."/>
            <person name="Henrissat B."/>
            <person name="Napoli C."/>
            <person name="McDonald S.M."/>
            <person name="Parker M.S."/>
            <person name="Rombauts S."/>
            <person name="Salamov A."/>
            <person name="Von Dassow P."/>
            <person name="Badger J.H."/>
            <person name="Coutinho P.M."/>
            <person name="Demir E."/>
            <person name="Dubchak I."/>
            <person name="Gentemann C."/>
            <person name="Eikrem W."/>
            <person name="Gready J.E."/>
            <person name="John U."/>
            <person name="Lanier W."/>
            <person name="Lindquist E.A."/>
            <person name="Lucas S."/>
            <person name="Mayer K.F."/>
            <person name="Moreau H."/>
            <person name="Not F."/>
            <person name="Otillar R."/>
            <person name="Panaud O."/>
            <person name="Pangilinan J."/>
            <person name="Paulsen I."/>
            <person name="Piegu B."/>
            <person name="Poliakov A."/>
            <person name="Robbens S."/>
            <person name="Schmutz J."/>
            <person name="Toulza E."/>
            <person name="Wyss T."/>
            <person name="Zelensky A."/>
            <person name="Zhou K."/>
            <person name="Armbrust E.V."/>
            <person name="Bhattacharya D."/>
            <person name="Goodenough U.W."/>
            <person name="Van de Peer Y."/>
            <person name="Grigoriev I.V."/>
        </authorList>
    </citation>
    <scope>NUCLEOTIDE SEQUENCE [LARGE SCALE GENOMIC DNA]</scope>
    <source>
        <strain evidence="12">RCC299 / NOUM17</strain>
    </source>
</reference>
<evidence type="ECO:0000256" key="3">
    <source>
        <dbReference type="ARBA" id="ARBA00022448"/>
    </source>
</evidence>
<proteinExistence type="inferred from homology"/>
<evidence type="ECO:0000256" key="5">
    <source>
        <dbReference type="ARBA" id="ARBA00022927"/>
    </source>
</evidence>
<keyword evidence="10" id="KW-0732">Signal</keyword>
<evidence type="ECO:0000256" key="1">
    <source>
        <dbReference type="ARBA" id="ARBA00004637"/>
    </source>
</evidence>
<sequence>MSRLLANLIIAGGSMLVKAASQAYQKALVNAQRSGVAQEAAKGTAASMFAKKTMSIEEARMILGIDAGATLEEAMARYQKMFEANEKASFYLQSKIHRAKERLEQEFGLESPEDGPAGGDEDGGGGDGDGGAGGSKANPNAGRGFAASGVDPEDKPRQ</sequence>
<dbReference type="InParanoid" id="C1DYP2"/>
<evidence type="ECO:0000256" key="2">
    <source>
        <dbReference type="ARBA" id="ARBA00008817"/>
    </source>
</evidence>
<dbReference type="GO" id="GO:0005744">
    <property type="term" value="C:TIM23 mitochondrial import inner membrane translocase complex"/>
    <property type="evidence" value="ECO:0007669"/>
    <property type="project" value="InterPro"/>
</dbReference>
<keyword evidence="7" id="KW-0496">Mitochondrion</keyword>
<dbReference type="OrthoDB" id="10262892at2759"/>
<dbReference type="eggNOG" id="KOG3442">
    <property type="taxonomic scope" value="Eukaryota"/>
</dbReference>
<evidence type="ECO:0000256" key="10">
    <source>
        <dbReference type="SAM" id="SignalP"/>
    </source>
</evidence>
<dbReference type="FunCoup" id="C1DYP2">
    <property type="interactions" value="1586"/>
</dbReference>
<evidence type="ECO:0000256" key="9">
    <source>
        <dbReference type="SAM" id="MobiDB-lite"/>
    </source>
</evidence>
<dbReference type="Proteomes" id="UP000002009">
    <property type="component" value="Chromosome 2"/>
</dbReference>
<feature type="chain" id="PRO_5002908910" description="Mitochondrial import inner membrane translocase subunit tim16" evidence="10">
    <location>
        <begin position="20"/>
        <end position="158"/>
    </location>
</feature>
<dbReference type="AlphaFoldDB" id="C1DYP2"/>
<keyword evidence="5" id="KW-0653">Protein transport</keyword>
<keyword evidence="3" id="KW-0813">Transport</keyword>
<keyword evidence="4" id="KW-0999">Mitochondrion inner membrane</keyword>
<evidence type="ECO:0000313" key="12">
    <source>
        <dbReference type="Proteomes" id="UP000002009"/>
    </source>
</evidence>
<feature type="signal peptide" evidence="10">
    <location>
        <begin position="1"/>
        <end position="19"/>
    </location>
</feature>
<evidence type="ECO:0008006" key="13">
    <source>
        <dbReference type="Google" id="ProtNLM"/>
    </source>
</evidence>
<dbReference type="STRING" id="296587.C1DYP2"/>
<dbReference type="GeneID" id="8240914"/>
<dbReference type="EMBL" id="CP001323">
    <property type="protein sequence ID" value="ACO61464.1"/>
    <property type="molecule type" value="Genomic_DNA"/>
</dbReference>
<evidence type="ECO:0000256" key="4">
    <source>
        <dbReference type="ARBA" id="ARBA00022792"/>
    </source>
</evidence>
<dbReference type="KEGG" id="mis:MICPUN_55874"/>
<evidence type="ECO:0000313" key="11">
    <source>
        <dbReference type="EMBL" id="ACO61464.1"/>
    </source>
</evidence>
<dbReference type="InterPro" id="IPR005341">
    <property type="entry name" value="Tim16"/>
</dbReference>
<protein>
    <recommendedName>
        <fullName evidence="13">Mitochondrial import inner membrane translocase subunit tim16</fullName>
    </recommendedName>
</protein>
<comment type="subcellular location">
    <subcellularLocation>
        <location evidence="1">Mitochondrion inner membrane</location>
        <topology evidence="1">Peripheral membrane protein</topology>
    </subcellularLocation>
</comment>
<dbReference type="PANTHER" id="PTHR12388">
    <property type="entry name" value="MITOCHONDRIA ASSOCIATED GRANULOCYTE MACROPHAGE CSF SIGNALING MOLECULE"/>
    <property type="match status" value="1"/>
</dbReference>
<feature type="region of interest" description="Disordered" evidence="9">
    <location>
        <begin position="102"/>
        <end position="158"/>
    </location>
</feature>
<dbReference type="GO" id="GO:0030150">
    <property type="term" value="P:protein import into mitochondrial matrix"/>
    <property type="evidence" value="ECO:0007669"/>
    <property type="project" value="InterPro"/>
</dbReference>
<comment type="similarity">
    <text evidence="2">Belongs to the TIM16/PAM16 family.</text>
</comment>
<dbReference type="PANTHER" id="PTHR12388:SF0">
    <property type="entry name" value="MITOCHONDRIAL IMPORT INNER MEMBRANE TRANSLOCASE SUBUNIT TIM16"/>
    <property type="match status" value="1"/>
</dbReference>